<keyword evidence="14 15" id="KW-0472">Membrane</keyword>
<feature type="transmembrane region" description="Helical" evidence="15">
    <location>
        <begin position="156"/>
        <end position="178"/>
    </location>
</feature>
<evidence type="ECO:0000259" key="17">
    <source>
        <dbReference type="PROSITE" id="PS50885"/>
    </source>
</evidence>
<keyword evidence="10 18" id="KW-0418">Kinase</keyword>
<dbReference type="PROSITE" id="PS50885">
    <property type="entry name" value="HAMP"/>
    <property type="match status" value="1"/>
</dbReference>
<evidence type="ECO:0000256" key="9">
    <source>
        <dbReference type="ARBA" id="ARBA00022741"/>
    </source>
</evidence>
<organism evidence="18 19">
    <name type="scientific">Chitinimonas prasina</name>
    <dbReference type="NCBI Taxonomy" id="1434937"/>
    <lineage>
        <taxon>Bacteria</taxon>
        <taxon>Pseudomonadati</taxon>
        <taxon>Pseudomonadota</taxon>
        <taxon>Betaproteobacteria</taxon>
        <taxon>Neisseriales</taxon>
        <taxon>Chitinibacteraceae</taxon>
        <taxon>Chitinimonas</taxon>
    </lineage>
</organism>
<dbReference type="SUPFAM" id="SSF158472">
    <property type="entry name" value="HAMP domain-like"/>
    <property type="match status" value="1"/>
</dbReference>
<dbReference type="InterPro" id="IPR003660">
    <property type="entry name" value="HAMP_dom"/>
</dbReference>
<dbReference type="InterPro" id="IPR003661">
    <property type="entry name" value="HisK_dim/P_dom"/>
</dbReference>
<dbReference type="EMBL" id="BSOG01000001">
    <property type="protein sequence ID" value="GLR11298.1"/>
    <property type="molecule type" value="Genomic_DNA"/>
</dbReference>
<dbReference type="Gene3D" id="1.10.287.130">
    <property type="match status" value="1"/>
</dbReference>
<keyword evidence="8 15" id="KW-0812">Transmembrane</keyword>
<evidence type="ECO:0000256" key="3">
    <source>
        <dbReference type="ARBA" id="ARBA00012438"/>
    </source>
</evidence>
<dbReference type="PROSITE" id="PS50109">
    <property type="entry name" value="HIS_KIN"/>
    <property type="match status" value="1"/>
</dbReference>
<dbReference type="InterPro" id="IPR005467">
    <property type="entry name" value="His_kinase_dom"/>
</dbReference>
<keyword evidence="7" id="KW-0808">Transferase</keyword>
<keyword evidence="5" id="KW-0997">Cell inner membrane</keyword>
<comment type="catalytic activity">
    <reaction evidence="1">
        <text>ATP + protein L-histidine = ADP + protein N-phospho-L-histidine.</text>
        <dbReference type="EC" id="2.7.13.3"/>
    </reaction>
</comment>
<dbReference type="Pfam" id="PF02518">
    <property type="entry name" value="HATPase_c"/>
    <property type="match status" value="1"/>
</dbReference>
<dbReference type="SMART" id="SM00388">
    <property type="entry name" value="HisKA"/>
    <property type="match status" value="1"/>
</dbReference>
<evidence type="ECO:0000256" key="7">
    <source>
        <dbReference type="ARBA" id="ARBA00022679"/>
    </source>
</evidence>
<dbReference type="Pfam" id="PF00672">
    <property type="entry name" value="HAMP"/>
    <property type="match status" value="1"/>
</dbReference>
<evidence type="ECO:0000256" key="11">
    <source>
        <dbReference type="ARBA" id="ARBA00022840"/>
    </source>
</evidence>
<dbReference type="PANTHER" id="PTHR44936">
    <property type="entry name" value="SENSOR PROTEIN CREC"/>
    <property type="match status" value="1"/>
</dbReference>
<dbReference type="Gene3D" id="3.30.565.10">
    <property type="entry name" value="Histidine kinase-like ATPase, C-terminal domain"/>
    <property type="match status" value="1"/>
</dbReference>
<evidence type="ECO:0000256" key="8">
    <source>
        <dbReference type="ARBA" id="ARBA00022692"/>
    </source>
</evidence>
<dbReference type="GO" id="GO:0016301">
    <property type="term" value="F:kinase activity"/>
    <property type="evidence" value="ECO:0007669"/>
    <property type="project" value="UniProtKB-KW"/>
</dbReference>
<evidence type="ECO:0000256" key="6">
    <source>
        <dbReference type="ARBA" id="ARBA00022553"/>
    </source>
</evidence>
<evidence type="ECO:0000256" key="2">
    <source>
        <dbReference type="ARBA" id="ARBA00004429"/>
    </source>
</evidence>
<keyword evidence="11" id="KW-0067">ATP-binding</keyword>
<feature type="domain" description="Histidine kinase" evidence="16">
    <location>
        <begin position="238"/>
        <end position="437"/>
    </location>
</feature>
<accession>A0ABQ5YBA3</accession>
<keyword evidence="6" id="KW-0597">Phosphoprotein</keyword>
<keyword evidence="13" id="KW-0902">Two-component regulatory system</keyword>
<comment type="subcellular location">
    <subcellularLocation>
        <location evidence="2">Cell inner membrane</location>
        <topology evidence="2">Multi-pass membrane protein</topology>
    </subcellularLocation>
</comment>
<dbReference type="CDD" id="cd00082">
    <property type="entry name" value="HisKA"/>
    <property type="match status" value="1"/>
</dbReference>
<dbReference type="SUPFAM" id="SSF55874">
    <property type="entry name" value="ATPase domain of HSP90 chaperone/DNA topoisomerase II/histidine kinase"/>
    <property type="match status" value="1"/>
</dbReference>
<evidence type="ECO:0000256" key="10">
    <source>
        <dbReference type="ARBA" id="ARBA00022777"/>
    </source>
</evidence>
<dbReference type="InterPro" id="IPR004358">
    <property type="entry name" value="Sig_transdc_His_kin-like_C"/>
</dbReference>
<dbReference type="Proteomes" id="UP001156706">
    <property type="component" value="Unassembled WGS sequence"/>
</dbReference>
<keyword evidence="12 15" id="KW-1133">Transmembrane helix</keyword>
<evidence type="ECO:0000256" key="13">
    <source>
        <dbReference type="ARBA" id="ARBA00023012"/>
    </source>
</evidence>
<reference evidence="19" key="1">
    <citation type="journal article" date="2019" name="Int. J. Syst. Evol. Microbiol.">
        <title>The Global Catalogue of Microorganisms (GCM) 10K type strain sequencing project: providing services to taxonomists for standard genome sequencing and annotation.</title>
        <authorList>
            <consortium name="The Broad Institute Genomics Platform"/>
            <consortium name="The Broad Institute Genome Sequencing Center for Infectious Disease"/>
            <person name="Wu L."/>
            <person name="Ma J."/>
        </authorList>
    </citation>
    <scope>NUCLEOTIDE SEQUENCE [LARGE SCALE GENOMIC DNA]</scope>
    <source>
        <strain evidence="19">NBRC 110044</strain>
    </source>
</reference>
<keyword evidence="9" id="KW-0547">Nucleotide-binding</keyword>
<dbReference type="SUPFAM" id="SSF47384">
    <property type="entry name" value="Homodimeric domain of signal transducing histidine kinase"/>
    <property type="match status" value="1"/>
</dbReference>
<feature type="transmembrane region" description="Helical" evidence="15">
    <location>
        <begin position="12"/>
        <end position="36"/>
    </location>
</feature>
<dbReference type="CDD" id="cd06225">
    <property type="entry name" value="HAMP"/>
    <property type="match status" value="1"/>
</dbReference>
<dbReference type="SMART" id="SM00304">
    <property type="entry name" value="HAMP"/>
    <property type="match status" value="1"/>
</dbReference>
<gene>
    <name evidence="18" type="ORF">GCM10007907_00880</name>
</gene>
<evidence type="ECO:0000256" key="5">
    <source>
        <dbReference type="ARBA" id="ARBA00022519"/>
    </source>
</evidence>
<evidence type="ECO:0000313" key="18">
    <source>
        <dbReference type="EMBL" id="GLR11298.1"/>
    </source>
</evidence>
<dbReference type="InterPro" id="IPR036097">
    <property type="entry name" value="HisK_dim/P_sf"/>
</dbReference>
<evidence type="ECO:0000256" key="15">
    <source>
        <dbReference type="SAM" id="Phobius"/>
    </source>
</evidence>
<dbReference type="EC" id="2.7.13.3" evidence="3"/>
<evidence type="ECO:0000259" key="16">
    <source>
        <dbReference type="PROSITE" id="PS50109"/>
    </source>
</evidence>
<evidence type="ECO:0000256" key="12">
    <source>
        <dbReference type="ARBA" id="ARBA00022989"/>
    </source>
</evidence>
<dbReference type="PRINTS" id="PR00344">
    <property type="entry name" value="BCTRLSENSOR"/>
</dbReference>
<feature type="domain" description="HAMP" evidence="17">
    <location>
        <begin position="178"/>
        <end position="230"/>
    </location>
</feature>
<dbReference type="RefSeq" id="WP_284194461.1">
    <property type="nucleotide sequence ID" value="NZ_BSOG01000001.1"/>
</dbReference>
<name>A0ABQ5YBA3_9NEIS</name>
<keyword evidence="4" id="KW-1003">Cell membrane</keyword>
<keyword evidence="19" id="KW-1185">Reference proteome</keyword>
<evidence type="ECO:0000256" key="1">
    <source>
        <dbReference type="ARBA" id="ARBA00000085"/>
    </source>
</evidence>
<evidence type="ECO:0000256" key="14">
    <source>
        <dbReference type="ARBA" id="ARBA00023136"/>
    </source>
</evidence>
<dbReference type="Pfam" id="PF00512">
    <property type="entry name" value="HisKA"/>
    <property type="match status" value="1"/>
</dbReference>
<proteinExistence type="predicted"/>
<comment type="caution">
    <text evidence="18">The sequence shown here is derived from an EMBL/GenBank/DDBJ whole genome shotgun (WGS) entry which is preliminary data.</text>
</comment>
<sequence>MRWARVLPQTIFWRLTWLTAGALIISVSFVIALFAYQRQQMVAAAITEQVSEVLADLEDQLDGMTPAEQAEWLAATRRPYTPYLIAIDNPEVRKAGPLLSAQSREVAATLRRKLAGVSEIREVRRPKRQLWIKVDMLGQPRWLVVPLGRFKMDASWTLAASAAMFALVALTVAALFAWRINRPLRELRQAAAQLGRGEQPAPLPETGPLEVKELSASFNRMLSDLDANERERGVMLAGISHDLRTPLARLKLGVEMMRDDSLQGGMQEDIEDIERILGQFIDFARGSGSESPVVSDPADLARNLVARYHRSGCAIELDLADELPLLALRPLALSRALSNLIDNACRYGSPPLSLCVAYHNAQLCFSVRDHGPGIPPQQLEMALQPFQRLDSARRADGGSGLGLAIVERIARQHGGQLKLRNHPDGGLLAELSLPACQQQT</sequence>
<dbReference type="PANTHER" id="PTHR44936:SF5">
    <property type="entry name" value="SENSOR HISTIDINE KINASE ENVZ"/>
    <property type="match status" value="1"/>
</dbReference>
<protein>
    <recommendedName>
        <fullName evidence="3">histidine kinase</fullName>
        <ecNumber evidence="3">2.7.13.3</ecNumber>
    </recommendedName>
</protein>
<evidence type="ECO:0000313" key="19">
    <source>
        <dbReference type="Proteomes" id="UP001156706"/>
    </source>
</evidence>
<dbReference type="SMART" id="SM00387">
    <property type="entry name" value="HATPase_c"/>
    <property type="match status" value="1"/>
</dbReference>
<dbReference type="InterPro" id="IPR050980">
    <property type="entry name" value="2C_sensor_his_kinase"/>
</dbReference>
<dbReference type="InterPro" id="IPR036890">
    <property type="entry name" value="HATPase_C_sf"/>
</dbReference>
<dbReference type="InterPro" id="IPR003594">
    <property type="entry name" value="HATPase_dom"/>
</dbReference>
<evidence type="ECO:0000256" key="4">
    <source>
        <dbReference type="ARBA" id="ARBA00022475"/>
    </source>
</evidence>